<evidence type="ECO:0000313" key="1">
    <source>
        <dbReference type="EMBL" id="PCH38458.1"/>
    </source>
</evidence>
<evidence type="ECO:0000313" key="2">
    <source>
        <dbReference type="Proteomes" id="UP000218811"/>
    </source>
</evidence>
<name>A0A2H3JL50_WOLCO</name>
<proteinExistence type="predicted"/>
<gene>
    <name evidence="1" type="ORF">WOLCODRAFT_23387</name>
</gene>
<dbReference type="EMBL" id="KB467942">
    <property type="protein sequence ID" value="PCH38458.1"/>
    <property type="molecule type" value="Genomic_DNA"/>
</dbReference>
<reference evidence="1 2" key="1">
    <citation type="journal article" date="2012" name="Science">
        <title>The Paleozoic origin of enzymatic lignin decomposition reconstructed from 31 fungal genomes.</title>
        <authorList>
            <person name="Floudas D."/>
            <person name="Binder M."/>
            <person name="Riley R."/>
            <person name="Barry K."/>
            <person name="Blanchette R.A."/>
            <person name="Henrissat B."/>
            <person name="Martinez A.T."/>
            <person name="Otillar R."/>
            <person name="Spatafora J.W."/>
            <person name="Yadav J.S."/>
            <person name="Aerts A."/>
            <person name="Benoit I."/>
            <person name="Boyd A."/>
            <person name="Carlson A."/>
            <person name="Copeland A."/>
            <person name="Coutinho P.M."/>
            <person name="de Vries R.P."/>
            <person name="Ferreira P."/>
            <person name="Findley K."/>
            <person name="Foster B."/>
            <person name="Gaskell J."/>
            <person name="Glotzer D."/>
            <person name="Gorecki P."/>
            <person name="Heitman J."/>
            <person name="Hesse C."/>
            <person name="Hori C."/>
            <person name="Igarashi K."/>
            <person name="Jurgens J.A."/>
            <person name="Kallen N."/>
            <person name="Kersten P."/>
            <person name="Kohler A."/>
            <person name="Kuees U."/>
            <person name="Kumar T.K.A."/>
            <person name="Kuo A."/>
            <person name="LaButti K."/>
            <person name="Larrondo L.F."/>
            <person name="Lindquist E."/>
            <person name="Ling A."/>
            <person name="Lombard V."/>
            <person name="Lucas S."/>
            <person name="Lundell T."/>
            <person name="Martin R."/>
            <person name="McLaughlin D.J."/>
            <person name="Morgenstern I."/>
            <person name="Morin E."/>
            <person name="Murat C."/>
            <person name="Nagy L.G."/>
            <person name="Nolan M."/>
            <person name="Ohm R.A."/>
            <person name="Patyshakuliyeva A."/>
            <person name="Rokas A."/>
            <person name="Ruiz-Duenas F.J."/>
            <person name="Sabat G."/>
            <person name="Salamov A."/>
            <person name="Samejima M."/>
            <person name="Schmutz J."/>
            <person name="Slot J.C."/>
            <person name="St John F."/>
            <person name="Stenlid J."/>
            <person name="Sun H."/>
            <person name="Sun S."/>
            <person name="Syed K."/>
            <person name="Tsang A."/>
            <person name="Wiebenga A."/>
            <person name="Young D."/>
            <person name="Pisabarro A."/>
            <person name="Eastwood D.C."/>
            <person name="Martin F."/>
            <person name="Cullen D."/>
            <person name="Grigoriev I.V."/>
            <person name="Hibbett D.S."/>
        </authorList>
    </citation>
    <scope>NUCLEOTIDE SEQUENCE [LARGE SCALE GENOMIC DNA]</scope>
    <source>
        <strain evidence="1 2">MD-104</strain>
    </source>
</reference>
<accession>A0A2H3JL50</accession>
<organism evidence="1 2">
    <name type="scientific">Wolfiporia cocos (strain MD-104)</name>
    <name type="common">Brown rot fungus</name>
    <dbReference type="NCBI Taxonomy" id="742152"/>
    <lineage>
        <taxon>Eukaryota</taxon>
        <taxon>Fungi</taxon>
        <taxon>Dikarya</taxon>
        <taxon>Basidiomycota</taxon>
        <taxon>Agaricomycotina</taxon>
        <taxon>Agaricomycetes</taxon>
        <taxon>Polyporales</taxon>
        <taxon>Phaeolaceae</taxon>
        <taxon>Wolfiporia</taxon>
    </lineage>
</organism>
<protein>
    <submittedName>
        <fullName evidence="1">Uncharacterized protein</fullName>
    </submittedName>
</protein>
<dbReference type="Proteomes" id="UP000218811">
    <property type="component" value="Unassembled WGS sequence"/>
</dbReference>
<dbReference type="AlphaFoldDB" id="A0A2H3JL50"/>
<sequence length="53" mass="5844">MTPHETAKPCRESIQTQRVHIRQRVIAATIELACASRCSEPASHPTDDNEGSL</sequence>
<keyword evidence="2" id="KW-1185">Reference proteome</keyword>